<name>A0A4Q0NT56_9FLAO</name>
<comment type="caution">
    <text evidence="7">The sequence shown here is derived from an EMBL/GenBank/DDBJ whole genome shotgun (WGS) entry which is preliminary data.</text>
</comment>
<dbReference type="InterPro" id="IPR001610">
    <property type="entry name" value="PAC"/>
</dbReference>
<organism evidence="7 8">
    <name type="scientific">Leeuwenhoekiella polynyae</name>
    <dbReference type="NCBI Taxonomy" id="1550906"/>
    <lineage>
        <taxon>Bacteria</taxon>
        <taxon>Pseudomonadati</taxon>
        <taxon>Bacteroidota</taxon>
        <taxon>Flavobacteriia</taxon>
        <taxon>Flavobacteriales</taxon>
        <taxon>Flavobacteriaceae</taxon>
        <taxon>Leeuwenhoekiella</taxon>
    </lineage>
</organism>
<dbReference type="PROSITE" id="PS50112">
    <property type="entry name" value="PAS"/>
    <property type="match status" value="1"/>
</dbReference>
<dbReference type="SMART" id="SM00091">
    <property type="entry name" value="PAS"/>
    <property type="match status" value="1"/>
</dbReference>
<keyword evidence="8" id="KW-1185">Reference proteome</keyword>
<evidence type="ECO:0000256" key="4">
    <source>
        <dbReference type="ARBA" id="ARBA00022679"/>
    </source>
</evidence>
<dbReference type="InterPro" id="IPR000014">
    <property type="entry name" value="PAS"/>
</dbReference>
<protein>
    <recommendedName>
        <fullName evidence="2">histidine kinase</fullName>
        <ecNumber evidence="2">2.7.13.3</ecNumber>
    </recommendedName>
</protein>
<dbReference type="GO" id="GO:0004673">
    <property type="term" value="F:protein histidine kinase activity"/>
    <property type="evidence" value="ECO:0007669"/>
    <property type="project" value="UniProtKB-EC"/>
</dbReference>
<dbReference type="Pfam" id="PF08447">
    <property type="entry name" value="PAS_3"/>
    <property type="match status" value="1"/>
</dbReference>
<dbReference type="EMBL" id="QOVK01000029">
    <property type="protein sequence ID" value="RXG12847.1"/>
    <property type="molecule type" value="Genomic_DNA"/>
</dbReference>
<evidence type="ECO:0000313" key="8">
    <source>
        <dbReference type="Proteomes" id="UP000289859"/>
    </source>
</evidence>
<dbReference type="OrthoDB" id="5522855at2"/>
<dbReference type="InterPro" id="IPR035965">
    <property type="entry name" value="PAS-like_dom_sf"/>
</dbReference>
<dbReference type="PANTHER" id="PTHR43304:SF1">
    <property type="entry name" value="PAC DOMAIN-CONTAINING PROTEIN"/>
    <property type="match status" value="1"/>
</dbReference>
<accession>A0A4Q0NT56</accession>
<keyword evidence="3" id="KW-0597">Phosphoprotein</keyword>
<evidence type="ECO:0000256" key="5">
    <source>
        <dbReference type="ARBA" id="ARBA00022777"/>
    </source>
</evidence>
<evidence type="ECO:0000256" key="3">
    <source>
        <dbReference type="ARBA" id="ARBA00022553"/>
    </source>
</evidence>
<evidence type="ECO:0000313" key="7">
    <source>
        <dbReference type="EMBL" id="RXG12847.1"/>
    </source>
</evidence>
<dbReference type="AlphaFoldDB" id="A0A4Q0NT56"/>
<keyword evidence="5" id="KW-0418">Kinase</keyword>
<dbReference type="Proteomes" id="UP000289859">
    <property type="component" value="Unassembled WGS sequence"/>
</dbReference>
<dbReference type="RefSeq" id="WP_128767045.1">
    <property type="nucleotide sequence ID" value="NZ_JBHUOO010000038.1"/>
</dbReference>
<evidence type="ECO:0000256" key="2">
    <source>
        <dbReference type="ARBA" id="ARBA00012438"/>
    </source>
</evidence>
<dbReference type="NCBIfam" id="TIGR00229">
    <property type="entry name" value="sensory_box"/>
    <property type="match status" value="2"/>
</dbReference>
<evidence type="ECO:0000259" key="6">
    <source>
        <dbReference type="PROSITE" id="PS50112"/>
    </source>
</evidence>
<dbReference type="CDD" id="cd00130">
    <property type="entry name" value="PAS"/>
    <property type="match status" value="1"/>
</dbReference>
<dbReference type="PANTHER" id="PTHR43304">
    <property type="entry name" value="PHYTOCHROME-LIKE PROTEIN CPH1"/>
    <property type="match status" value="1"/>
</dbReference>
<dbReference type="SMART" id="SM00086">
    <property type="entry name" value="PAC"/>
    <property type="match status" value="2"/>
</dbReference>
<evidence type="ECO:0000256" key="1">
    <source>
        <dbReference type="ARBA" id="ARBA00000085"/>
    </source>
</evidence>
<sequence length="263" mass="31139">MNEQRYAHIIKGTAIGLWEWNIITKEVIFSEEWAKVLGYNSNEITHSEKLWEELCHPEDFQKSQKLLDDHIKGKSKFYESEVRMLHKDGSYVWIRDQGQVVSWKNGMPEWMTGYHKEITKAKVDAEIKRTFIDQAPGAIAMFDTDLNYLAASKEWIIDYNLPEDIEGKNHYDLFEIPNRWKEIHKKCLQGETHQAEEDEFFDRNGNPFYLRWQVKPWYRDGEIGGLLMQTSNLTTFKKLQAEQKLDEPVKVNHVRRMKVSIAN</sequence>
<proteinExistence type="predicted"/>
<dbReference type="Gene3D" id="3.30.450.20">
    <property type="entry name" value="PAS domain"/>
    <property type="match status" value="2"/>
</dbReference>
<gene>
    <name evidence="7" type="ORF">DSM02_3851</name>
</gene>
<dbReference type="InterPro" id="IPR013655">
    <property type="entry name" value="PAS_fold_3"/>
</dbReference>
<dbReference type="InterPro" id="IPR013656">
    <property type="entry name" value="PAS_4"/>
</dbReference>
<keyword evidence="4" id="KW-0808">Transferase</keyword>
<dbReference type="EC" id="2.7.13.3" evidence="2"/>
<dbReference type="InterPro" id="IPR052162">
    <property type="entry name" value="Sensor_kinase/Photoreceptor"/>
</dbReference>
<dbReference type="Pfam" id="PF08448">
    <property type="entry name" value="PAS_4"/>
    <property type="match status" value="1"/>
</dbReference>
<dbReference type="SUPFAM" id="SSF55785">
    <property type="entry name" value="PYP-like sensor domain (PAS domain)"/>
    <property type="match status" value="2"/>
</dbReference>
<reference evidence="7 8" key="1">
    <citation type="submission" date="2018-07" db="EMBL/GenBank/DDBJ databases">
        <title>Leeuwenhoekiella genomics.</title>
        <authorList>
            <person name="Tahon G."/>
            <person name="Willems A."/>
        </authorList>
    </citation>
    <scope>NUCLEOTIDE SEQUENCE [LARGE SCALE GENOMIC DNA]</scope>
    <source>
        <strain evidence="7 8">LMG 29608</strain>
    </source>
</reference>
<feature type="domain" description="PAS" evidence="6">
    <location>
        <begin position="2"/>
        <end position="74"/>
    </location>
</feature>
<comment type="catalytic activity">
    <reaction evidence="1">
        <text>ATP + protein L-histidine = ADP + protein N-phospho-L-histidine.</text>
        <dbReference type="EC" id="2.7.13.3"/>
    </reaction>
</comment>